<dbReference type="GO" id="GO:0016301">
    <property type="term" value="F:kinase activity"/>
    <property type="evidence" value="ECO:0007669"/>
    <property type="project" value="UniProtKB-KW"/>
</dbReference>
<evidence type="ECO:0000313" key="2">
    <source>
        <dbReference type="Proteomes" id="UP000682802"/>
    </source>
</evidence>
<gene>
    <name evidence="1" type="ORF">KM029_00985</name>
</gene>
<protein>
    <submittedName>
        <fullName evidence="1">CotH kinase family protein</fullName>
    </submittedName>
</protein>
<accession>A0ABX8GWH6</accession>
<dbReference type="Gene3D" id="2.60.40.2340">
    <property type="match status" value="1"/>
</dbReference>
<keyword evidence="1" id="KW-0418">Kinase</keyword>
<dbReference type="RefSeq" id="WP_144074930.1">
    <property type="nucleotide sequence ID" value="NZ_CP076128.1"/>
</dbReference>
<dbReference type="PROSITE" id="PS51257">
    <property type="entry name" value="PROKAR_LIPOPROTEIN"/>
    <property type="match status" value="1"/>
</dbReference>
<dbReference type="InterPro" id="IPR014867">
    <property type="entry name" value="Spore_coat_CotH_CotH2/3/7"/>
</dbReference>
<dbReference type="Proteomes" id="UP000682802">
    <property type="component" value="Chromosome 1"/>
</dbReference>
<keyword evidence="2" id="KW-1185">Reference proteome</keyword>
<proteinExistence type="predicted"/>
<dbReference type="EMBL" id="CP076128">
    <property type="protein sequence ID" value="QWG07542.1"/>
    <property type="molecule type" value="Genomic_DNA"/>
</dbReference>
<organism evidence="1 2">
    <name type="scientific">Flammeovirga kamogawensis</name>
    <dbReference type="NCBI Taxonomy" id="373891"/>
    <lineage>
        <taxon>Bacteria</taxon>
        <taxon>Pseudomonadati</taxon>
        <taxon>Bacteroidota</taxon>
        <taxon>Cytophagia</taxon>
        <taxon>Cytophagales</taxon>
        <taxon>Flammeovirgaceae</taxon>
        <taxon>Flammeovirga</taxon>
    </lineage>
</organism>
<dbReference type="Pfam" id="PF08757">
    <property type="entry name" value="CotH"/>
    <property type="match status" value="1"/>
</dbReference>
<reference evidence="1 2" key="1">
    <citation type="submission" date="2021-05" db="EMBL/GenBank/DDBJ databases">
        <title>Comparative genomic studies on the polysaccharide-degrading batcterial strains of the Flammeovirga genus.</title>
        <authorList>
            <person name="Zewei F."/>
            <person name="Zheng Z."/>
            <person name="Yu L."/>
            <person name="Ruyue G."/>
            <person name="Yanhong M."/>
            <person name="Yuanyuan C."/>
            <person name="Jingyan G."/>
            <person name="Wenjun H."/>
        </authorList>
    </citation>
    <scope>NUCLEOTIDE SEQUENCE [LARGE SCALE GENOMIC DNA]</scope>
    <source>
        <strain evidence="1 2">YS10</strain>
    </source>
</reference>
<evidence type="ECO:0000313" key="1">
    <source>
        <dbReference type="EMBL" id="QWG07542.1"/>
    </source>
</evidence>
<keyword evidence="1" id="KW-0808">Transferase</keyword>
<sequence>MKNLPTILLLTSLLLGCSKNEEQAKTEPTLPPKITKFELKRDLNEDIVIDVPYEIDDKQIFARVPKGTKVDNLVASFNYEGESITLNGTPQVSEQTINDFSKPLTYTVTSEGYESNEYTVETVVFTGIPIISIITEGNVPIDSKEDYVRATVEQYGGVNFPSFTTTGKIRGRGNSTWYFHDKKPYQLKLDDKTSILDLPEDKKWIFLAEHSDKTLIRNKLAFEMGRISTLDYTPAGEYAEVFVNNSYVGTYNICQKVEESSNRVDLKDTGFLMEIDQLERIDDDDTFFSTDKFYINIKDPDVEYYSDDYNLVSSHINNFETALFSEDFLDPTLGYKPYVDINSFVDWYLINEILRNPDAKSWSSIFLNYIPGEKIKMGPLWDFDLSLGNANYDGHENSTGFWVKDNPWIKRMFNDPSFVILVRERLQYYKSNQSDLIAFIDSNADYLKWAQQENNNKWGVIGKWIWPNVKVLSTYEAEVNYLKTYFNQRMTWLEDNI</sequence>
<name>A0ABX8GWH6_9BACT</name>